<feature type="domain" description="G-protein coupled receptors family 1 profile" evidence="6">
    <location>
        <begin position="23"/>
        <end position="191"/>
    </location>
</feature>
<dbReference type="Gene3D" id="1.20.1070.10">
    <property type="entry name" value="Rhodopsin 7-helix transmembrane proteins"/>
    <property type="match status" value="1"/>
</dbReference>
<reference evidence="8" key="1">
    <citation type="submission" date="2020-12" db="UniProtKB">
        <authorList>
            <consortium name="WormBaseParasite"/>
        </authorList>
    </citation>
    <scope>IDENTIFICATION</scope>
    <source>
        <strain evidence="8">MHco3</strain>
    </source>
</reference>
<evidence type="ECO:0000313" key="8">
    <source>
        <dbReference type="WBParaSite" id="HCON_00042290-00001"/>
    </source>
</evidence>
<dbReference type="InterPro" id="IPR017452">
    <property type="entry name" value="GPCR_Rhodpsn_7TM"/>
</dbReference>
<dbReference type="InterPro" id="IPR052322">
    <property type="entry name" value="Mito_rRNA_Mtase_NSUN4"/>
</dbReference>
<feature type="transmembrane region" description="Helical" evidence="5">
    <location>
        <begin position="255"/>
        <end position="274"/>
    </location>
</feature>
<protein>
    <submittedName>
        <fullName evidence="8">G_PROTEIN_RECEP_F1_2 domain-containing protein</fullName>
    </submittedName>
</protein>
<evidence type="ECO:0000256" key="1">
    <source>
        <dbReference type="ARBA" id="ARBA00004370"/>
    </source>
</evidence>
<dbReference type="PANTHER" id="PTHR46955">
    <property type="entry name" value="PROTEIN CBG01349-RELATED"/>
    <property type="match status" value="1"/>
</dbReference>
<evidence type="ECO:0000256" key="3">
    <source>
        <dbReference type="ARBA" id="ARBA00022989"/>
    </source>
</evidence>
<dbReference type="SUPFAM" id="SSF81321">
    <property type="entry name" value="Family A G protein-coupled receptor-like"/>
    <property type="match status" value="1"/>
</dbReference>
<dbReference type="PANTHER" id="PTHR46955:SF3">
    <property type="entry name" value="G_PROTEIN_RECEP_F1_2 DOMAIN-CONTAINING PROTEIN"/>
    <property type="match status" value="1"/>
</dbReference>
<proteinExistence type="predicted"/>
<dbReference type="Proteomes" id="UP000025227">
    <property type="component" value="Unplaced"/>
</dbReference>
<feature type="transmembrane region" description="Helical" evidence="5">
    <location>
        <begin position="81"/>
        <end position="106"/>
    </location>
</feature>
<dbReference type="OrthoDB" id="5794962at2759"/>
<feature type="transmembrane region" description="Helical" evidence="5">
    <location>
        <begin position="126"/>
        <end position="144"/>
    </location>
</feature>
<keyword evidence="3 5" id="KW-1133">Transmembrane helix</keyword>
<evidence type="ECO:0000256" key="2">
    <source>
        <dbReference type="ARBA" id="ARBA00022692"/>
    </source>
</evidence>
<sequence>MENIWYLISDILVLLLQVAIVCCNGLAVTLFVRHKELRNTSSHQLIFFLATTDLLFAVTIFPFTIFLTMHWDPNYIDLDPHYIMISATPLVAQLKINLTLTIAIALERTLALRFPMTYRRLSSSPYATYSLLIGCLLAILDLILEFTLTPFERHPDCAAIGCFLSETFRYYWGISNMLLGTVVIVLSFLIMAKLRSIKKDSQVDHHNQDMHKFTQANRISAGILMSSLLFITIPSVFVGSARAIGYSIFKFVGPFYIVGLLCAGFCNSILYIVLNKEMRDQAKKYIFGKGVKMVLPPSKVDAVAKDVTTIKTTSPVKRQSGKDYTAVEIVH</sequence>
<feature type="transmembrane region" description="Helical" evidence="5">
    <location>
        <begin position="45"/>
        <end position="69"/>
    </location>
</feature>
<feature type="transmembrane region" description="Helical" evidence="5">
    <location>
        <begin position="228"/>
        <end position="249"/>
    </location>
</feature>
<evidence type="ECO:0000313" key="7">
    <source>
        <dbReference type="Proteomes" id="UP000025227"/>
    </source>
</evidence>
<evidence type="ECO:0000259" key="6">
    <source>
        <dbReference type="PROSITE" id="PS50262"/>
    </source>
</evidence>
<dbReference type="InterPro" id="IPR000276">
    <property type="entry name" value="GPCR_Rhodpsn"/>
</dbReference>
<dbReference type="Pfam" id="PF10316">
    <property type="entry name" value="7TM_GPCR_Srbc"/>
    <property type="match status" value="1"/>
</dbReference>
<dbReference type="AlphaFoldDB" id="A0A7I4Y1F4"/>
<dbReference type="GO" id="GO:0004930">
    <property type="term" value="F:G protein-coupled receptor activity"/>
    <property type="evidence" value="ECO:0007669"/>
    <property type="project" value="InterPro"/>
</dbReference>
<organism evidence="7 8">
    <name type="scientific">Haemonchus contortus</name>
    <name type="common">Barber pole worm</name>
    <dbReference type="NCBI Taxonomy" id="6289"/>
    <lineage>
        <taxon>Eukaryota</taxon>
        <taxon>Metazoa</taxon>
        <taxon>Ecdysozoa</taxon>
        <taxon>Nematoda</taxon>
        <taxon>Chromadorea</taxon>
        <taxon>Rhabditida</taxon>
        <taxon>Rhabditina</taxon>
        <taxon>Rhabditomorpha</taxon>
        <taxon>Strongyloidea</taxon>
        <taxon>Trichostrongylidae</taxon>
        <taxon>Haemonchus</taxon>
    </lineage>
</organism>
<keyword evidence="4 5" id="KW-0472">Membrane</keyword>
<comment type="subcellular location">
    <subcellularLocation>
        <location evidence="1">Membrane</location>
    </subcellularLocation>
</comment>
<dbReference type="GO" id="GO:0016020">
    <property type="term" value="C:membrane"/>
    <property type="evidence" value="ECO:0007669"/>
    <property type="project" value="UniProtKB-SubCell"/>
</dbReference>
<keyword evidence="2 5" id="KW-0812">Transmembrane</keyword>
<dbReference type="SMART" id="SM01381">
    <property type="entry name" value="7TM_GPCR_Srsx"/>
    <property type="match status" value="1"/>
</dbReference>
<dbReference type="InterPro" id="IPR019420">
    <property type="entry name" value="7TM_GPCR_serpentine_rcpt_Srbc"/>
</dbReference>
<evidence type="ECO:0000256" key="4">
    <source>
        <dbReference type="ARBA" id="ARBA00023136"/>
    </source>
</evidence>
<dbReference type="OMA" id="APYIIYM"/>
<name>A0A7I4Y1F4_HAECO</name>
<feature type="transmembrane region" description="Helical" evidence="5">
    <location>
        <begin position="170"/>
        <end position="192"/>
    </location>
</feature>
<evidence type="ECO:0000256" key="5">
    <source>
        <dbReference type="SAM" id="Phobius"/>
    </source>
</evidence>
<feature type="transmembrane region" description="Helical" evidence="5">
    <location>
        <begin position="6"/>
        <end position="33"/>
    </location>
</feature>
<dbReference type="CDD" id="cd00637">
    <property type="entry name" value="7tm_classA_rhodopsin-like"/>
    <property type="match status" value="1"/>
</dbReference>
<keyword evidence="7" id="KW-1185">Reference proteome</keyword>
<dbReference type="PROSITE" id="PS50262">
    <property type="entry name" value="G_PROTEIN_RECEP_F1_2"/>
    <property type="match status" value="1"/>
</dbReference>
<dbReference type="WBParaSite" id="HCON_00042290-00001">
    <property type="protein sequence ID" value="HCON_00042290-00001"/>
    <property type="gene ID" value="HCON_00042290"/>
</dbReference>
<accession>A0A7I4Y1F4</accession>